<name>A0A377BWD3_ECOLX</name>
<feature type="transmembrane region" description="Helical" evidence="1">
    <location>
        <begin position="175"/>
        <end position="196"/>
    </location>
</feature>
<proteinExistence type="predicted"/>
<dbReference type="EMBL" id="UGET01000004">
    <property type="protein sequence ID" value="STL76741.1"/>
    <property type="molecule type" value="Genomic_DNA"/>
</dbReference>
<gene>
    <name evidence="2" type="primary">eutH_3</name>
    <name evidence="2" type="ORF">NCTC13148_02238</name>
</gene>
<keyword evidence="1" id="KW-0472">Membrane</keyword>
<dbReference type="PANTHER" id="PTHR40089">
    <property type="entry name" value="ETHANOLAMINE UTILIZATION PROTEIN EUTH"/>
    <property type="match status" value="1"/>
</dbReference>
<dbReference type="AlphaFoldDB" id="A0A377BWD3"/>
<feature type="transmembrane region" description="Helical" evidence="1">
    <location>
        <begin position="37"/>
        <end position="56"/>
    </location>
</feature>
<dbReference type="PANTHER" id="PTHR40089:SF1">
    <property type="entry name" value="ETHANOLAMINE PERMEASE EUTH-RELATED"/>
    <property type="match status" value="1"/>
</dbReference>
<dbReference type="Pfam" id="PF04346">
    <property type="entry name" value="EutH"/>
    <property type="match status" value="1"/>
</dbReference>
<evidence type="ECO:0000313" key="3">
    <source>
        <dbReference type="Proteomes" id="UP000254255"/>
    </source>
</evidence>
<feature type="transmembrane region" description="Helical" evidence="1">
    <location>
        <begin position="68"/>
        <end position="94"/>
    </location>
</feature>
<dbReference type="GO" id="GO:0005886">
    <property type="term" value="C:plasma membrane"/>
    <property type="evidence" value="ECO:0007669"/>
    <property type="project" value="TreeGrafter"/>
</dbReference>
<feature type="transmembrane region" description="Helical" evidence="1">
    <location>
        <begin position="140"/>
        <end position="163"/>
    </location>
</feature>
<evidence type="ECO:0000313" key="2">
    <source>
        <dbReference type="EMBL" id="STL76741.1"/>
    </source>
</evidence>
<dbReference type="InterPro" id="IPR007441">
    <property type="entry name" value="EutH"/>
</dbReference>
<keyword evidence="1" id="KW-1133">Transmembrane helix</keyword>
<keyword evidence="1" id="KW-0812">Transmembrane</keyword>
<organism evidence="2 3">
    <name type="scientific">Escherichia coli</name>
    <dbReference type="NCBI Taxonomy" id="562"/>
    <lineage>
        <taxon>Bacteria</taxon>
        <taxon>Pseudomonadati</taxon>
        <taxon>Pseudomonadota</taxon>
        <taxon>Gammaproteobacteria</taxon>
        <taxon>Enterobacterales</taxon>
        <taxon>Enterobacteriaceae</taxon>
        <taxon>Escherichia</taxon>
    </lineage>
</organism>
<reference evidence="2 3" key="1">
    <citation type="submission" date="2018-06" db="EMBL/GenBank/DDBJ databases">
        <authorList>
            <consortium name="Pathogen Informatics"/>
            <person name="Doyle S."/>
        </authorList>
    </citation>
    <scope>NUCLEOTIDE SEQUENCE [LARGE SCALE GENOMIC DNA]</scope>
    <source>
        <strain evidence="2 3">NCTC13148</strain>
    </source>
</reference>
<protein>
    <submittedName>
        <fullName evidence="2">Putative ethanolamine transporter</fullName>
    </submittedName>
</protein>
<accession>A0A377BWD3</accession>
<evidence type="ECO:0000256" key="1">
    <source>
        <dbReference type="SAM" id="Phobius"/>
    </source>
</evidence>
<dbReference type="Proteomes" id="UP000254255">
    <property type="component" value="Unassembled WGS sequence"/>
</dbReference>
<sequence length="232" mass="24552">MAMGALGLAMVGMTALAPVLAHVLGPVIIPVYEMLGANPSMFAGTLLACDMGGFFLAKELAGGDVAAWLYSGLILGSMMGPTIVFSIPVALGIIEPSDRRYLALGVLAGIGDHSDWLYCWWPGGYVLRCQINGQPVEFTFALILMNMIPVLIVAVLVALGLKFIPEKMINGFQIFAKFLVALITLGLAAAVVKFLLGWELIPGLDPIFMAPGDKPGEVMRAIEVIVLSPACC</sequence>
<dbReference type="GO" id="GO:0034228">
    <property type="term" value="F:ethanolamine transmembrane transporter activity"/>
    <property type="evidence" value="ECO:0007669"/>
    <property type="project" value="InterPro"/>
</dbReference>